<reference evidence="1" key="1">
    <citation type="submission" date="2018-02" db="EMBL/GenBank/DDBJ databases">
        <title>Rhizophora mucronata_Transcriptome.</title>
        <authorList>
            <person name="Meera S.P."/>
            <person name="Sreeshan A."/>
            <person name="Augustine A."/>
        </authorList>
    </citation>
    <scope>NUCLEOTIDE SEQUENCE</scope>
    <source>
        <tissue evidence="1">Leaf</tissue>
    </source>
</reference>
<accession>A0A2P2PY15</accession>
<dbReference type="EMBL" id="GGEC01079142">
    <property type="protein sequence ID" value="MBX59626.1"/>
    <property type="molecule type" value="Transcribed_RNA"/>
</dbReference>
<dbReference type="AlphaFoldDB" id="A0A2P2PY15"/>
<proteinExistence type="predicted"/>
<sequence length="18" mass="2087">MSFGLDLTNLFPFCRVNI</sequence>
<organism evidence="1">
    <name type="scientific">Rhizophora mucronata</name>
    <name type="common">Asiatic mangrove</name>
    <dbReference type="NCBI Taxonomy" id="61149"/>
    <lineage>
        <taxon>Eukaryota</taxon>
        <taxon>Viridiplantae</taxon>
        <taxon>Streptophyta</taxon>
        <taxon>Embryophyta</taxon>
        <taxon>Tracheophyta</taxon>
        <taxon>Spermatophyta</taxon>
        <taxon>Magnoliopsida</taxon>
        <taxon>eudicotyledons</taxon>
        <taxon>Gunneridae</taxon>
        <taxon>Pentapetalae</taxon>
        <taxon>rosids</taxon>
        <taxon>fabids</taxon>
        <taxon>Malpighiales</taxon>
        <taxon>Rhizophoraceae</taxon>
        <taxon>Rhizophora</taxon>
    </lineage>
</organism>
<evidence type="ECO:0000313" key="1">
    <source>
        <dbReference type="EMBL" id="MBX59626.1"/>
    </source>
</evidence>
<protein>
    <submittedName>
        <fullName evidence="1">Uncharacterized protein</fullName>
    </submittedName>
</protein>
<name>A0A2P2PY15_RHIMU</name>